<evidence type="ECO:0000256" key="7">
    <source>
        <dbReference type="PIRSR" id="PIRSR600895-51"/>
    </source>
</evidence>
<comment type="function">
    <text evidence="2">Catalyzes the hydrolysis of 5-hydroxyisourate (HIU) to 2-oxo-4-hydroxy-4-carboxy-5-ureidoimidazoline (OHCU).</text>
</comment>
<dbReference type="InterPro" id="IPR000895">
    <property type="entry name" value="Transthyretin/HIU_hydrolase"/>
</dbReference>
<sequence length="117" mass="13088">MSRSPITCHVLDARQGRPGQNVGVRLEKFDSDQASFTQLAEGTTDSDGRCTSLLSPATKLDKGIYKMTFKTGEYFAASNVETFYPVVEITFQLKSPDEHYHVPLLLSPWSYTTYRGS</sequence>
<feature type="binding site" evidence="7">
    <location>
        <position position="9"/>
    </location>
    <ligand>
        <name>substrate</name>
    </ligand>
</feature>
<dbReference type="EC" id="3.5.2.17" evidence="8"/>
<dbReference type="SUPFAM" id="SSF49472">
    <property type="entry name" value="Transthyretin (synonym: prealbumin)"/>
    <property type="match status" value="1"/>
</dbReference>
<dbReference type="Pfam" id="PF00576">
    <property type="entry name" value="Transthyretin"/>
    <property type="match status" value="1"/>
</dbReference>
<evidence type="ECO:0000313" key="11">
    <source>
        <dbReference type="Proteomes" id="UP000027195"/>
    </source>
</evidence>
<dbReference type="PRINTS" id="PR00189">
    <property type="entry name" value="TRNSTHYRETIN"/>
</dbReference>
<dbReference type="Gene3D" id="2.60.40.180">
    <property type="entry name" value="Transthyretin/hydroxyisourate hydrolase domain"/>
    <property type="match status" value="1"/>
</dbReference>
<dbReference type="InterPro" id="IPR036817">
    <property type="entry name" value="Transthyretin/HIU_hydrolase_sf"/>
</dbReference>
<dbReference type="STRING" id="930990.A0A067MLX5"/>
<evidence type="ECO:0000313" key="10">
    <source>
        <dbReference type="EMBL" id="KDQ15730.1"/>
    </source>
</evidence>
<dbReference type="InterPro" id="IPR023419">
    <property type="entry name" value="Transthyretin_CS"/>
</dbReference>
<dbReference type="InterPro" id="IPR023416">
    <property type="entry name" value="Transthyretin/HIU_hydrolase_d"/>
</dbReference>
<organism evidence="10 11">
    <name type="scientific">Botryobasidium botryosum (strain FD-172 SS1)</name>
    <dbReference type="NCBI Taxonomy" id="930990"/>
    <lineage>
        <taxon>Eukaryota</taxon>
        <taxon>Fungi</taxon>
        <taxon>Dikarya</taxon>
        <taxon>Basidiomycota</taxon>
        <taxon>Agaricomycotina</taxon>
        <taxon>Agaricomycetes</taxon>
        <taxon>Cantharellales</taxon>
        <taxon>Botryobasidiaceae</taxon>
        <taxon>Botryobasidium</taxon>
    </lineage>
</organism>
<keyword evidence="5 8" id="KW-0659">Purine metabolism</keyword>
<dbReference type="Proteomes" id="UP000027195">
    <property type="component" value="Unassembled WGS sequence"/>
</dbReference>
<feature type="domain" description="Transthyretin/hydroxyisourate hydrolase" evidence="9">
    <location>
        <begin position="1"/>
        <end position="116"/>
    </location>
</feature>
<evidence type="ECO:0000256" key="1">
    <source>
        <dbReference type="ARBA" id="ARBA00001043"/>
    </source>
</evidence>
<name>A0A067MLX5_BOTB1</name>
<dbReference type="FunCoup" id="A0A067MLX5">
    <property type="interactions" value="40"/>
</dbReference>
<evidence type="ECO:0000256" key="2">
    <source>
        <dbReference type="ARBA" id="ARBA00002704"/>
    </source>
</evidence>
<dbReference type="PROSITE" id="PS00769">
    <property type="entry name" value="TRANSTHYRETIN_2"/>
    <property type="match status" value="1"/>
</dbReference>
<dbReference type="FunFam" id="2.60.40.180:FF:000005">
    <property type="entry name" value="5-hydroxyisourate hydrolase"/>
    <property type="match status" value="1"/>
</dbReference>
<evidence type="ECO:0000256" key="5">
    <source>
        <dbReference type="ARBA" id="ARBA00022631"/>
    </source>
</evidence>
<dbReference type="PANTHER" id="PTHR10395:SF7">
    <property type="entry name" value="5-HYDROXYISOURATE HYDROLASE"/>
    <property type="match status" value="1"/>
</dbReference>
<evidence type="ECO:0000256" key="6">
    <source>
        <dbReference type="ARBA" id="ARBA00022801"/>
    </source>
</evidence>
<dbReference type="InterPro" id="IPR023418">
    <property type="entry name" value="Thyroxine_BS"/>
</dbReference>
<keyword evidence="11" id="KW-1185">Reference proteome</keyword>
<comment type="catalytic activity">
    <reaction evidence="1 8">
        <text>5-hydroxyisourate + H2O = 5-hydroxy-2-oxo-4-ureido-2,5-dihydro-1H-imidazole-5-carboxylate + H(+)</text>
        <dbReference type="Rhea" id="RHEA:23736"/>
        <dbReference type="ChEBI" id="CHEBI:15377"/>
        <dbReference type="ChEBI" id="CHEBI:15378"/>
        <dbReference type="ChEBI" id="CHEBI:18072"/>
        <dbReference type="ChEBI" id="CHEBI:58639"/>
        <dbReference type="EC" id="3.5.2.17"/>
    </reaction>
</comment>
<dbReference type="EMBL" id="KL198031">
    <property type="protein sequence ID" value="KDQ15730.1"/>
    <property type="molecule type" value="Genomic_DNA"/>
</dbReference>
<comment type="subunit">
    <text evidence="4 8">Homotetramer.</text>
</comment>
<evidence type="ECO:0000256" key="3">
    <source>
        <dbReference type="ARBA" id="ARBA00009850"/>
    </source>
</evidence>
<evidence type="ECO:0000256" key="4">
    <source>
        <dbReference type="ARBA" id="ARBA00011881"/>
    </source>
</evidence>
<evidence type="ECO:0000259" key="9">
    <source>
        <dbReference type="SMART" id="SM00095"/>
    </source>
</evidence>
<dbReference type="InterPro" id="IPR014306">
    <property type="entry name" value="Hydroxyisourate_hydrolase"/>
</dbReference>
<protein>
    <recommendedName>
        <fullName evidence="8">5-hydroxyisourate hydrolase</fullName>
        <shortName evidence="8">HIU hydrolase</shortName>
        <shortName evidence="8">HIUHase</shortName>
        <ecNumber evidence="8">3.5.2.17</ecNumber>
    </recommendedName>
</protein>
<dbReference type="CDD" id="cd05822">
    <property type="entry name" value="TLP_HIUase"/>
    <property type="match status" value="1"/>
</dbReference>
<dbReference type="SMART" id="SM00095">
    <property type="entry name" value="TR_THY"/>
    <property type="match status" value="1"/>
</dbReference>
<reference evidence="11" key="1">
    <citation type="journal article" date="2014" name="Proc. Natl. Acad. Sci. U.S.A.">
        <title>Extensive sampling of basidiomycete genomes demonstrates inadequacy of the white-rot/brown-rot paradigm for wood decay fungi.</title>
        <authorList>
            <person name="Riley R."/>
            <person name="Salamov A.A."/>
            <person name="Brown D.W."/>
            <person name="Nagy L.G."/>
            <person name="Floudas D."/>
            <person name="Held B.W."/>
            <person name="Levasseur A."/>
            <person name="Lombard V."/>
            <person name="Morin E."/>
            <person name="Otillar R."/>
            <person name="Lindquist E.A."/>
            <person name="Sun H."/>
            <person name="LaButti K.M."/>
            <person name="Schmutz J."/>
            <person name="Jabbour D."/>
            <person name="Luo H."/>
            <person name="Baker S.E."/>
            <person name="Pisabarro A.G."/>
            <person name="Walton J.D."/>
            <person name="Blanchette R.A."/>
            <person name="Henrissat B."/>
            <person name="Martin F."/>
            <person name="Cullen D."/>
            <person name="Hibbett D.S."/>
            <person name="Grigoriev I.V."/>
        </authorList>
    </citation>
    <scope>NUCLEOTIDE SEQUENCE [LARGE SCALE GENOMIC DNA]</scope>
    <source>
        <strain evidence="11">FD-172 SS1</strain>
    </source>
</reference>
<keyword evidence="6 8" id="KW-0378">Hydrolase</keyword>
<dbReference type="PANTHER" id="PTHR10395">
    <property type="entry name" value="URICASE AND TRANSTHYRETIN-RELATED"/>
    <property type="match status" value="1"/>
</dbReference>
<proteinExistence type="inferred from homology"/>
<dbReference type="HOGENOM" id="CLU_115536_1_0_1"/>
<dbReference type="AlphaFoldDB" id="A0A067MLX5"/>
<dbReference type="GO" id="GO:0006144">
    <property type="term" value="P:purine nucleobase metabolic process"/>
    <property type="evidence" value="ECO:0007669"/>
    <property type="project" value="UniProtKB-KW"/>
</dbReference>
<feature type="binding site" evidence="7">
    <location>
        <position position="114"/>
    </location>
    <ligand>
        <name>substrate</name>
    </ligand>
</feature>
<dbReference type="NCBIfam" id="TIGR02962">
    <property type="entry name" value="hdxy_isourate"/>
    <property type="match status" value="1"/>
</dbReference>
<dbReference type="OrthoDB" id="10265230at2759"/>
<comment type="similarity">
    <text evidence="3 8">Belongs to the transthyretin family. 5-hydroxyisourate hydrolase subfamily.</text>
</comment>
<dbReference type="InParanoid" id="A0A067MLX5"/>
<feature type="binding site" evidence="7">
    <location>
        <position position="49"/>
    </location>
    <ligand>
        <name>substrate</name>
    </ligand>
</feature>
<evidence type="ECO:0000256" key="8">
    <source>
        <dbReference type="RuleBase" id="RU361270"/>
    </source>
</evidence>
<gene>
    <name evidence="10" type="ORF">BOTBODRAFT_31619</name>
</gene>
<dbReference type="PROSITE" id="PS00768">
    <property type="entry name" value="TRANSTHYRETIN_1"/>
    <property type="match status" value="1"/>
</dbReference>
<accession>A0A067MLX5</accession>
<dbReference type="GO" id="GO:0033971">
    <property type="term" value="F:hydroxyisourate hydrolase activity"/>
    <property type="evidence" value="ECO:0007669"/>
    <property type="project" value="UniProtKB-EC"/>
</dbReference>